<dbReference type="InterPro" id="IPR036249">
    <property type="entry name" value="Thioredoxin-like_sf"/>
</dbReference>
<organism evidence="2 3">
    <name type="scientific">Amphritea japonica ATCC BAA-1530</name>
    <dbReference type="NCBI Taxonomy" id="1278309"/>
    <lineage>
        <taxon>Bacteria</taxon>
        <taxon>Pseudomonadati</taxon>
        <taxon>Pseudomonadota</taxon>
        <taxon>Gammaproteobacteria</taxon>
        <taxon>Oceanospirillales</taxon>
        <taxon>Oceanospirillaceae</taxon>
        <taxon>Amphritea</taxon>
    </lineage>
</organism>
<evidence type="ECO:0000313" key="3">
    <source>
        <dbReference type="Proteomes" id="UP000595663"/>
    </source>
</evidence>
<dbReference type="OrthoDB" id="7066560at2"/>
<dbReference type="Pfam" id="PF13098">
    <property type="entry name" value="Thioredoxin_2"/>
    <property type="match status" value="1"/>
</dbReference>
<dbReference type="AlphaFoldDB" id="A0A7R6PBI6"/>
<reference evidence="2 3" key="1">
    <citation type="journal article" date="2008" name="Int. J. Syst. Evol. Microbiol.">
        <title>Amphritea japonica sp. nov. and Amphritea balenae sp. nov., isolated from the sediment adjacent to sperm whale carcasses off Kagoshima, Japan.</title>
        <authorList>
            <person name="Miyazaki M."/>
            <person name="Nogi Y."/>
            <person name="Fujiwara Y."/>
            <person name="Kawato M."/>
            <person name="Nagahama T."/>
            <person name="Kubokawa K."/>
            <person name="Horikoshi K."/>
        </authorList>
    </citation>
    <scope>NUCLEOTIDE SEQUENCE [LARGE SCALE GENOMIC DNA]</scope>
    <source>
        <strain evidence="2 3">ATCC BAA-1530</strain>
    </source>
</reference>
<sequence>MTPLLSRLSLITVFFLSTIIQASEIPVMENMKKDQQLAGSRFLLVLISQPDCSYCRLIEDEILKPMQVSGRYKDRLLFRNLIINDGRRLTTVDGKQLSANKFAQRYSNSLTPTLLFIDPRDGSELTDRMIGINTVDMYGYYVDKAIDQAYSQLLSLH</sequence>
<dbReference type="Gene3D" id="3.40.30.10">
    <property type="entry name" value="Glutaredoxin"/>
    <property type="match status" value="1"/>
</dbReference>
<name>A0A7R6PBI6_9GAMM</name>
<keyword evidence="3" id="KW-1185">Reference proteome</keyword>
<dbReference type="EMBL" id="AP014545">
    <property type="protein sequence ID" value="BBB26453.1"/>
    <property type="molecule type" value="Genomic_DNA"/>
</dbReference>
<evidence type="ECO:0000313" key="2">
    <source>
        <dbReference type="EMBL" id="BBB26453.1"/>
    </source>
</evidence>
<dbReference type="Proteomes" id="UP000595663">
    <property type="component" value="Chromosome"/>
</dbReference>
<dbReference type="InterPro" id="IPR012336">
    <property type="entry name" value="Thioredoxin-like_fold"/>
</dbReference>
<proteinExistence type="predicted"/>
<feature type="domain" description="Thioredoxin-like fold" evidence="1">
    <location>
        <begin position="41"/>
        <end position="131"/>
    </location>
</feature>
<dbReference type="KEGG" id="ajp:AMJAP_1862"/>
<accession>A0A7R6PBI6</accession>
<dbReference type="RefSeq" id="WP_019622219.1">
    <property type="nucleotide sequence ID" value="NZ_AP014545.1"/>
</dbReference>
<protein>
    <recommendedName>
        <fullName evidence="1">Thioredoxin-like fold domain-containing protein</fullName>
    </recommendedName>
</protein>
<gene>
    <name evidence="2" type="ORF">AMJAP_1862</name>
</gene>
<evidence type="ECO:0000259" key="1">
    <source>
        <dbReference type="Pfam" id="PF13098"/>
    </source>
</evidence>
<dbReference type="SUPFAM" id="SSF52833">
    <property type="entry name" value="Thioredoxin-like"/>
    <property type="match status" value="1"/>
</dbReference>